<evidence type="ECO:0000256" key="2">
    <source>
        <dbReference type="SAM" id="SignalP"/>
    </source>
</evidence>
<dbReference type="Proteomes" id="UP001235547">
    <property type="component" value="Chromosome 1"/>
</dbReference>
<gene>
    <name evidence="3" type="ORF">PYH38_005158</name>
</gene>
<keyword evidence="4" id="KW-1185">Reference proteome</keyword>
<keyword evidence="2" id="KW-0732">Signal</keyword>
<evidence type="ECO:0000313" key="3">
    <source>
        <dbReference type="EMBL" id="WEX82826.1"/>
    </source>
</evidence>
<feature type="compositionally biased region" description="Basic and acidic residues" evidence="1">
    <location>
        <begin position="173"/>
        <end position="186"/>
    </location>
</feature>
<dbReference type="RefSeq" id="WP_280733575.1">
    <property type="nucleotide sequence ID" value="NZ_CP120368.1"/>
</dbReference>
<dbReference type="EMBL" id="CP120371">
    <property type="protein sequence ID" value="WEX82826.1"/>
    <property type="molecule type" value="Genomic_DNA"/>
</dbReference>
<feature type="signal peptide" evidence="2">
    <location>
        <begin position="1"/>
        <end position="20"/>
    </location>
</feature>
<reference evidence="3 4" key="1">
    <citation type="submission" date="2023-03" db="EMBL/GenBank/DDBJ databases">
        <authorList>
            <person name="Kaur S."/>
            <person name="Espinosa-Saiz D."/>
            <person name="Velazquez E."/>
            <person name="Menendez E."/>
            <person name="diCenzo G.C."/>
        </authorList>
    </citation>
    <scope>NUCLEOTIDE SEQUENCE [LARGE SCALE GENOMIC DNA]</scope>
    <source>
        <strain evidence="3 4">LMG 27395</strain>
    </source>
</reference>
<proteinExistence type="predicted"/>
<feature type="chain" id="PRO_5046369466" evidence="2">
    <location>
        <begin position="21"/>
        <end position="205"/>
    </location>
</feature>
<protein>
    <submittedName>
        <fullName evidence="3">Uncharacterized protein</fullName>
    </submittedName>
</protein>
<organism evidence="3 4">
    <name type="scientific">Sinorhizobium numidicum</name>
    <dbReference type="NCBI Taxonomy" id="680248"/>
    <lineage>
        <taxon>Bacteria</taxon>
        <taxon>Pseudomonadati</taxon>
        <taxon>Pseudomonadota</taxon>
        <taxon>Alphaproteobacteria</taxon>
        <taxon>Hyphomicrobiales</taxon>
        <taxon>Rhizobiaceae</taxon>
        <taxon>Sinorhizobium/Ensifer group</taxon>
        <taxon>Sinorhizobium</taxon>
    </lineage>
</organism>
<evidence type="ECO:0000313" key="4">
    <source>
        <dbReference type="Proteomes" id="UP001235547"/>
    </source>
</evidence>
<sequence length="205" mass="22749">MRRLSLGIASLLISVCTVSAEPSEIIKWKDVNGWTVASDVTMEGSCFIISEYEGGVTLRLGFHPKGSEFPFYMMFGNDDWKSIEIGKDYDLSFQFDRSEPWTASARVAGDESGKFLFINLAEPDFLSGFVRKRGLKITFEDRVVANLSLRDSGRAAEEMLNCQKAVDKLIAEEDEKRDPFGGKAEETDPFTATGGRGSSKDPFSL</sequence>
<evidence type="ECO:0000256" key="1">
    <source>
        <dbReference type="SAM" id="MobiDB-lite"/>
    </source>
</evidence>
<accession>A0ABY8D104</accession>
<feature type="region of interest" description="Disordered" evidence="1">
    <location>
        <begin position="173"/>
        <end position="205"/>
    </location>
</feature>
<name>A0ABY8D104_9HYPH</name>